<evidence type="ECO:0000259" key="1">
    <source>
        <dbReference type="Pfam" id="PF00534"/>
    </source>
</evidence>
<reference evidence="2 3" key="1">
    <citation type="submission" date="2019-07" db="EMBL/GenBank/DDBJ databases">
        <title>Genomic Encyclopedia of Archaeal and Bacterial Type Strains, Phase II (KMG-II): from individual species to whole genera.</title>
        <authorList>
            <person name="Goeker M."/>
        </authorList>
    </citation>
    <scope>NUCLEOTIDE SEQUENCE [LARGE SCALE GENOMIC DNA]</scope>
    <source>
        <strain evidence="2 3">DSM 17527</strain>
    </source>
</reference>
<dbReference type="Pfam" id="PF00534">
    <property type="entry name" value="Glycos_transf_1"/>
    <property type="match status" value="1"/>
</dbReference>
<accession>A0A5S5C720</accession>
<dbReference type="PANTHER" id="PTHR12526">
    <property type="entry name" value="GLYCOSYLTRANSFERASE"/>
    <property type="match status" value="1"/>
</dbReference>
<dbReference type="Gene3D" id="3.40.50.2000">
    <property type="entry name" value="Glycogen Phosphorylase B"/>
    <property type="match status" value="2"/>
</dbReference>
<keyword evidence="3" id="KW-1185">Reference proteome</keyword>
<dbReference type="CDD" id="cd03811">
    <property type="entry name" value="GT4_GT28_WabH-like"/>
    <property type="match status" value="1"/>
</dbReference>
<dbReference type="RefSeq" id="WP_148782141.1">
    <property type="nucleotide sequence ID" value="NZ_VNHU01000003.1"/>
</dbReference>
<dbReference type="GO" id="GO:0016757">
    <property type="term" value="F:glycosyltransferase activity"/>
    <property type="evidence" value="ECO:0007669"/>
    <property type="project" value="InterPro"/>
</dbReference>
<comment type="caution">
    <text evidence="2">The sequence shown here is derived from an EMBL/GenBank/DDBJ whole genome shotgun (WGS) entry which is preliminary data.</text>
</comment>
<dbReference type="AlphaFoldDB" id="A0A5S5C720"/>
<dbReference type="InterPro" id="IPR001296">
    <property type="entry name" value="Glyco_trans_1"/>
</dbReference>
<dbReference type="SUPFAM" id="SSF53756">
    <property type="entry name" value="UDP-Glycosyltransferase/glycogen phosphorylase"/>
    <property type="match status" value="1"/>
</dbReference>
<proteinExistence type="predicted"/>
<evidence type="ECO:0000313" key="3">
    <source>
        <dbReference type="Proteomes" id="UP000324376"/>
    </source>
</evidence>
<dbReference type="PANTHER" id="PTHR12526:SF630">
    <property type="entry name" value="GLYCOSYLTRANSFERASE"/>
    <property type="match status" value="1"/>
</dbReference>
<feature type="domain" description="Glycosyl transferase family 1" evidence="1">
    <location>
        <begin position="227"/>
        <end position="383"/>
    </location>
</feature>
<gene>
    <name evidence="2" type="ORF">BD809_103208</name>
</gene>
<sequence length="401" mass="45671">MESKKHVLFVIDSLNSGGAEKSLVTALNLLNQNKYTIDLLTFKRGGLYENLVPEYVNRIDPSGYPYYVNGNRNFNSKQKFLFTILRILASISLRLLKVVKILFPKLKIHPAQVNWYITRIGFSNAKKKYDSAIAYSQGLPTYFVSSKVEASTKGCWINTNYHLARYAPSFDYKYYKNFDKIVCVSKIAKEVYIEIFSEFKDRTTTIYDILSSQMINKMAEEDVSNNYNFDGIKILTIGRLVALKGYEIAIKAASLLKDRGINFKWYVIGEGGLEEELKQLAIKMQVATHFEFLGTYPNPYPFMKNCNIYCQTSRFEGFGLAVAEARILGKPIVTTNFDIIYDQLVDGHNGLISDMNAISVANNIERLLKDVALKDRLVANLKKEEISNESEILKIEAILDS</sequence>
<name>A0A5S5C720_9FLAO</name>
<dbReference type="Proteomes" id="UP000324376">
    <property type="component" value="Unassembled WGS sequence"/>
</dbReference>
<dbReference type="EMBL" id="VNHU01000003">
    <property type="protein sequence ID" value="TYP75144.1"/>
    <property type="molecule type" value="Genomic_DNA"/>
</dbReference>
<organism evidence="2 3">
    <name type="scientific">Aquimarina intermedia</name>
    <dbReference type="NCBI Taxonomy" id="350814"/>
    <lineage>
        <taxon>Bacteria</taxon>
        <taxon>Pseudomonadati</taxon>
        <taxon>Bacteroidota</taxon>
        <taxon>Flavobacteriia</taxon>
        <taxon>Flavobacteriales</taxon>
        <taxon>Flavobacteriaceae</taxon>
        <taxon>Aquimarina</taxon>
    </lineage>
</organism>
<protein>
    <submittedName>
        <fullName evidence="2">Glycosyltransferase involved in cell wall biosynthesis</fullName>
    </submittedName>
</protein>
<dbReference type="OrthoDB" id="798298at2"/>
<keyword evidence="2" id="KW-0808">Transferase</keyword>
<evidence type="ECO:0000313" key="2">
    <source>
        <dbReference type="EMBL" id="TYP75144.1"/>
    </source>
</evidence>